<protein>
    <recommendedName>
        <fullName evidence="3">DUF418 domain-containing protein</fullName>
    </recommendedName>
</protein>
<accession>A0A918ZX98</accession>
<keyword evidence="5" id="KW-1185">Reference proteome</keyword>
<feature type="transmembrane region" description="Helical" evidence="2">
    <location>
        <begin position="230"/>
        <end position="254"/>
    </location>
</feature>
<feature type="transmembrane region" description="Helical" evidence="2">
    <location>
        <begin position="367"/>
        <end position="385"/>
    </location>
</feature>
<dbReference type="Pfam" id="PF04235">
    <property type="entry name" value="DUF418"/>
    <property type="match status" value="1"/>
</dbReference>
<dbReference type="InterPro" id="IPR007349">
    <property type="entry name" value="DUF418"/>
</dbReference>
<dbReference type="PANTHER" id="PTHR30590">
    <property type="entry name" value="INNER MEMBRANE PROTEIN"/>
    <property type="match status" value="1"/>
</dbReference>
<feature type="transmembrane region" description="Helical" evidence="2">
    <location>
        <begin position="21"/>
        <end position="43"/>
    </location>
</feature>
<comment type="caution">
    <text evidence="4">The sequence shown here is derived from an EMBL/GenBank/DDBJ whole genome shotgun (WGS) entry which is preliminary data.</text>
</comment>
<evidence type="ECO:0000256" key="2">
    <source>
        <dbReference type="SAM" id="Phobius"/>
    </source>
</evidence>
<keyword evidence="2" id="KW-0812">Transmembrane</keyword>
<reference evidence="4" key="1">
    <citation type="journal article" date="2014" name="Int. J. Syst. Evol. Microbiol.">
        <title>Complete genome sequence of Corynebacterium casei LMG S-19264T (=DSM 44701T), isolated from a smear-ripened cheese.</title>
        <authorList>
            <consortium name="US DOE Joint Genome Institute (JGI-PGF)"/>
            <person name="Walter F."/>
            <person name="Albersmeier A."/>
            <person name="Kalinowski J."/>
            <person name="Ruckert C."/>
        </authorList>
    </citation>
    <scope>NUCLEOTIDE SEQUENCE</scope>
    <source>
        <strain evidence="4">CGMCC 4.7403</strain>
    </source>
</reference>
<feature type="transmembrane region" description="Helical" evidence="2">
    <location>
        <begin position="104"/>
        <end position="137"/>
    </location>
</feature>
<proteinExistence type="predicted"/>
<feature type="compositionally biased region" description="Basic and acidic residues" evidence="1">
    <location>
        <begin position="408"/>
        <end position="424"/>
    </location>
</feature>
<feature type="transmembrane region" description="Helical" evidence="2">
    <location>
        <begin position="63"/>
        <end position="83"/>
    </location>
</feature>
<feature type="transmembrane region" description="Helical" evidence="2">
    <location>
        <begin position="182"/>
        <end position="204"/>
    </location>
</feature>
<evidence type="ECO:0000259" key="3">
    <source>
        <dbReference type="Pfam" id="PF04235"/>
    </source>
</evidence>
<feature type="transmembrane region" description="Helical" evidence="2">
    <location>
        <begin position="296"/>
        <end position="316"/>
    </location>
</feature>
<reference evidence="4" key="2">
    <citation type="submission" date="2020-09" db="EMBL/GenBank/DDBJ databases">
        <authorList>
            <person name="Sun Q."/>
            <person name="Zhou Y."/>
        </authorList>
    </citation>
    <scope>NUCLEOTIDE SEQUENCE</scope>
    <source>
        <strain evidence="4">CGMCC 4.7403</strain>
    </source>
</reference>
<dbReference type="PANTHER" id="PTHR30590:SF2">
    <property type="entry name" value="INNER MEMBRANE PROTEIN"/>
    <property type="match status" value="1"/>
</dbReference>
<organism evidence="4 5">
    <name type="scientific">Streptomyces capitiformicae</name>
    <dbReference type="NCBI Taxonomy" id="2014920"/>
    <lineage>
        <taxon>Bacteria</taxon>
        <taxon>Bacillati</taxon>
        <taxon>Actinomycetota</taxon>
        <taxon>Actinomycetes</taxon>
        <taxon>Kitasatosporales</taxon>
        <taxon>Streptomycetaceae</taxon>
        <taxon>Streptomyces</taxon>
    </lineage>
</organism>
<dbReference type="EMBL" id="BNAT01000099">
    <property type="protein sequence ID" value="GHE73367.1"/>
    <property type="molecule type" value="Genomic_DNA"/>
</dbReference>
<evidence type="ECO:0000313" key="5">
    <source>
        <dbReference type="Proteomes" id="UP000603227"/>
    </source>
</evidence>
<feature type="domain" description="DUF418" evidence="3">
    <location>
        <begin position="248"/>
        <end position="402"/>
    </location>
</feature>
<keyword evidence="2" id="KW-0472">Membrane</keyword>
<feature type="transmembrane region" description="Helical" evidence="2">
    <location>
        <begin position="337"/>
        <end position="355"/>
    </location>
</feature>
<evidence type="ECO:0000313" key="4">
    <source>
        <dbReference type="EMBL" id="GHE73367.1"/>
    </source>
</evidence>
<feature type="transmembrane region" description="Helical" evidence="2">
    <location>
        <begin position="266"/>
        <end position="284"/>
    </location>
</feature>
<keyword evidence="2" id="KW-1133">Transmembrane helix</keyword>
<name>A0A918ZX98_9ACTN</name>
<dbReference type="AlphaFoldDB" id="A0A918ZX98"/>
<feature type="transmembrane region" description="Helical" evidence="2">
    <location>
        <begin position="143"/>
        <end position="161"/>
    </location>
</feature>
<dbReference type="Proteomes" id="UP000603227">
    <property type="component" value="Unassembled WGS sequence"/>
</dbReference>
<feature type="region of interest" description="Disordered" evidence="1">
    <location>
        <begin position="408"/>
        <end position="433"/>
    </location>
</feature>
<dbReference type="InterPro" id="IPR052529">
    <property type="entry name" value="Bact_Transport_Assoc"/>
</dbReference>
<sequence length="433" mass="47052">MSRETKSKEAQASRRVQSLDVLRGVAIIGTLLTNIWIFAIGSGGDPVYLLGKSEEFLAPLSNAISNGKFLGLLSILFGVGIAIQFESAVRNGLRWPWRYEWRSLLLLADGFLHFALVVQFDILMGYALVGMVIAPLLLLRTRWLVVATVLAGALHLVLEFNRMLAGRSAGGRGGDGDWAEGFGGGSLGSGFGGGSLGSGFGGAWDGEVPMTYFAEVADRMGNFWALREEAFIIAPPLSAFLFLCGVLLWRAGLFRGDARAHAMSRWLAVGGLTIGGTLTAWEYLPLAGKDIIGALSRYTVAPIVAFGYLGLILILLRRRGGSGFLSRRLADVGRTALSCYMLQNVVAIVAFSQWGLGLGPFGPLGTVLSWAAISALLMLGAWWWLRHFRQGPFELVWRWAVNAPFQRADRRRQEKRDEDEKQATADRTSVGAP</sequence>
<gene>
    <name evidence="4" type="ORF">GCM10017771_97090</name>
</gene>
<dbReference type="RefSeq" id="WP_189788761.1">
    <property type="nucleotide sequence ID" value="NZ_BNAT01000099.1"/>
</dbReference>
<evidence type="ECO:0000256" key="1">
    <source>
        <dbReference type="SAM" id="MobiDB-lite"/>
    </source>
</evidence>